<dbReference type="InterPro" id="IPR006849">
    <property type="entry name" value="Elp1"/>
</dbReference>
<dbReference type="Proteomes" id="UP000887574">
    <property type="component" value="Unplaced"/>
</dbReference>
<dbReference type="AlphaFoldDB" id="A0A915DYQ5"/>
<dbReference type="GO" id="GO:0002926">
    <property type="term" value="P:tRNA wobble base 5-methoxycarbonylmethyl-2-thiouridinylation"/>
    <property type="evidence" value="ECO:0007669"/>
    <property type="project" value="TreeGrafter"/>
</dbReference>
<proteinExistence type="predicted"/>
<dbReference type="GO" id="GO:0000049">
    <property type="term" value="F:tRNA binding"/>
    <property type="evidence" value="ECO:0007669"/>
    <property type="project" value="TreeGrafter"/>
</dbReference>
<dbReference type="SUPFAM" id="SSF69322">
    <property type="entry name" value="Tricorn protease domain 2"/>
    <property type="match status" value="1"/>
</dbReference>
<dbReference type="Pfam" id="PF04762">
    <property type="entry name" value="Beta-prop_ELP1_1st"/>
    <property type="match status" value="1"/>
</dbReference>
<accession>A0A915DYQ5</accession>
<dbReference type="GO" id="GO:0005829">
    <property type="term" value="C:cytosol"/>
    <property type="evidence" value="ECO:0007669"/>
    <property type="project" value="TreeGrafter"/>
</dbReference>
<name>A0A915DYQ5_9BILA</name>
<dbReference type="Gene3D" id="2.130.10.10">
    <property type="entry name" value="YVTN repeat-like/Quinoprotein amine dehydrogenase"/>
    <property type="match status" value="1"/>
</dbReference>
<dbReference type="WBParaSite" id="jg24590">
    <property type="protein sequence ID" value="jg24590"/>
    <property type="gene ID" value="jg24590"/>
</dbReference>
<evidence type="ECO:0000256" key="1">
    <source>
        <dbReference type="ARBA" id="ARBA00029535"/>
    </source>
</evidence>
<dbReference type="InterPro" id="IPR015943">
    <property type="entry name" value="WD40/YVTN_repeat-like_dom_sf"/>
</dbReference>
<protein>
    <recommendedName>
        <fullName evidence="1">Elongator complex protein 1</fullName>
    </recommendedName>
</protein>
<sequence>MFIFVCVSQSSCRSELINKLKNANKFCVDIFNESTFFASTSSVIVIDKHGALIKEICIEQASPSLFNEYKTEPLVMFDFLLDDLQLCLVFQSGVIATINTEDELANLVSSLPGPITSAAWSPDQQLLILASDHMLFALSREFEIISEEILRPDQAGKDQLMTVGWGSRETQFQGAAGRKNREQVDQNKVPVAIPSVSANRSALISWRADAQFFTVSTLDEFDSSSSEEEKISCPGQEGVLCMRPTGNLIATTRLLHNKRSVWFFERNGQYRSNFELVGGEGVEVKSLAWNMDASILAVCCTSNQTMTRCNSGRSPTIAGCKVVL</sequence>
<evidence type="ECO:0000313" key="4">
    <source>
        <dbReference type="WBParaSite" id="jg24590"/>
    </source>
</evidence>
<evidence type="ECO:0000259" key="2">
    <source>
        <dbReference type="Pfam" id="PF04762"/>
    </source>
</evidence>
<reference evidence="4" key="1">
    <citation type="submission" date="2022-11" db="UniProtKB">
        <authorList>
            <consortium name="WormBaseParasite"/>
        </authorList>
    </citation>
    <scope>IDENTIFICATION</scope>
</reference>
<feature type="domain" description="ELP1 first N-terminal beta-propeller" evidence="2">
    <location>
        <begin position="22"/>
        <end position="301"/>
    </location>
</feature>
<organism evidence="3 4">
    <name type="scientific">Ditylenchus dipsaci</name>
    <dbReference type="NCBI Taxonomy" id="166011"/>
    <lineage>
        <taxon>Eukaryota</taxon>
        <taxon>Metazoa</taxon>
        <taxon>Ecdysozoa</taxon>
        <taxon>Nematoda</taxon>
        <taxon>Chromadorea</taxon>
        <taxon>Rhabditida</taxon>
        <taxon>Tylenchina</taxon>
        <taxon>Tylenchomorpha</taxon>
        <taxon>Sphaerularioidea</taxon>
        <taxon>Anguinidae</taxon>
        <taxon>Anguininae</taxon>
        <taxon>Ditylenchus</taxon>
    </lineage>
</organism>
<dbReference type="PANTHER" id="PTHR12747:SF0">
    <property type="entry name" value="ELONGATOR COMPLEX PROTEIN 1"/>
    <property type="match status" value="1"/>
</dbReference>
<evidence type="ECO:0000313" key="3">
    <source>
        <dbReference type="Proteomes" id="UP000887574"/>
    </source>
</evidence>
<dbReference type="PANTHER" id="PTHR12747">
    <property type="entry name" value="ELONGATOR COMPLEX PROTEIN 1"/>
    <property type="match status" value="1"/>
</dbReference>
<dbReference type="InterPro" id="IPR056164">
    <property type="entry name" value="Beta-prop_ELP1_1st"/>
</dbReference>
<keyword evidence="3" id="KW-1185">Reference proteome</keyword>
<dbReference type="GO" id="GO:0033588">
    <property type="term" value="C:elongator holoenzyme complex"/>
    <property type="evidence" value="ECO:0007669"/>
    <property type="project" value="InterPro"/>
</dbReference>